<comment type="caution">
    <text evidence="1">The sequence shown here is derived from an EMBL/GenBank/DDBJ whole genome shotgun (WGS) entry which is preliminary data.</text>
</comment>
<dbReference type="EMBL" id="CM042039">
    <property type="protein sequence ID" value="KAI3724761.1"/>
    <property type="molecule type" value="Genomic_DNA"/>
</dbReference>
<sequence>MRVCLWGLVISMWKPNYIRYVPTNGSLMGSGRNFVYYWPRRIVGYLMLMGQRNGREPMVLYGLGMCCNKTRVCFELIWDRLNRPIQFLLVLNVLGRSPNVNFRCFQSDYAARAGVRGARTSDKTRSDDESMEDDEPLDQPNSDEDEDFRVMGEKAHRYRLRSDKGVALKPYHRSNPSKKGKHHRKGSIIKDASFYKIDKENWLTNGLNESSRSISEINPSQLHGPMVEINVDTSGNNHSEDVSLDVNTVVMHGEDNTIIGENTTTRLHGSISMDREVNYNEVFLNKEDSGDSILDNLSKIHHCVNVPEGALLEEMEVNSACRDTLIHTTASNTTGDGIHLNCAVDTNIDMNLDNVMWSQSVSRASKECLSPENNELGKGWKELFTHLLSQQERLREIVANITTTDVNKALVNSILGMKQFKVLKFLAKMNADGKVTIDENMVEADQGPERDYGNGRQSGQGFKPNGSGYARMASNGNTIDKGNIGNFMYTRNIVNNQRAQENQGNTKHTEDREGMDKPDRKGQNPMATNGTSSKVDELLKTGDRGNREEAQKDKPTDMNEEPDKSKDAWKRKQERIVNAKFRTHTTQEERFEAKRYILDGLVPLDSTISEWSVYIIDYFRQLCNVFEFGEGLQVVSRERLNSWKTHGMEMDNDEEEVGSEVDGTANLMKTDGPASLDSNPKPTAGPNEFLANRMSLEDGIPSGAQNHRCV</sequence>
<name>A0ACB9BRV8_9ASTR</name>
<evidence type="ECO:0000313" key="2">
    <source>
        <dbReference type="Proteomes" id="UP001056120"/>
    </source>
</evidence>
<proteinExistence type="predicted"/>
<evidence type="ECO:0000313" key="1">
    <source>
        <dbReference type="EMBL" id="KAI3724761.1"/>
    </source>
</evidence>
<gene>
    <name evidence="1" type="ORF">L1987_64526</name>
</gene>
<reference evidence="1 2" key="2">
    <citation type="journal article" date="2022" name="Mol. Ecol. Resour.">
        <title>The genomes of chicory, endive, great burdock and yacon provide insights into Asteraceae paleo-polyploidization history and plant inulin production.</title>
        <authorList>
            <person name="Fan W."/>
            <person name="Wang S."/>
            <person name="Wang H."/>
            <person name="Wang A."/>
            <person name="Jiang F."/>
            <person name="Liu H."/>
            <person name="Zhao H."/>
            <person name="Xu D."/>
            <person name="Zhang Y."/>
        </authorList>
    </citation>
    <scope>NUCLEOTIDE SEQUENCE [LARGE SCALE GENOMIC DNA]</scope>
    <source>
        <strain evidence="2">cv. Yunnan</strain>
        <tissue evidence="1">Leaves</tissue>
    </source>
</reference>
<accession>A0ACB9BRV8</accession>
<organism evidence="1 2">
    <name type="scientific">Smallanthus sonchifolius</name>
    <dbReference type="NCBI Taxonomy" id="185202"/>
    <lineage>
        <taxon>Eukaryota</taxon>
        <taxon>Viridiplantae</taxon>
        <taxon>Streptophyta</taxon>
        <taxon>Embryophyta</taxon>
        <taxon>Tracheophyta</taxon>
        <taxon>Spermatophyta</taxon>
        <taxon>Magnoliopsida</taxon>
        <taxon>eudicotyledons</taxon>
        <taxon>Gunneridae</taxon>
        <taxon>Pentapetalae</taxon>
        <taxon>asterids</taxon>
        <taxon>campanulids</taxon>
        <taxon>Asterales</taxon>
        <taxon>Asteraceae</taxon>
        <taxon>Asteroideae</taxon>
        <taxon>Heliantheae alliance</taxon>
        <taxon>Millerieae</taxon>
        <taxon>Smallanthus</taxon>
    </lineage>
</organism>
<reference evidence="2" key="1">
    <citation type="journal article" date="2022" name="Mol. Ecol. Resour.">
        <title>The genomes of chicory, endive, great burdock and yacon provide insights into Asteraceae palaeo-polyploidization history and plant inulin production.</title>
        <authorList>
            <person name="Fan W."/>
            <person name="Wang S."/>
            <person name="Wang H."/>
            <person name="Wang A."/>
            <person name="Jiang F."/>
            <person name="Liu H."/>
            <person name="Zhao H."/>
            <person name="Xu D."/>
            <person name="Zhang Y."/>
        </authorList>
    </citation>
    <scope>NUCLEOTIDE SEQUENCE [LARGE SCALE GENOMIC DNA]</scope>
    <source>
        <strain evidence="2">cv. Yunnan</strain>
    </source>
</reference>
<protein>
    <submittedName>
        <fullName evidence="1">Uncharacterized protein</fullName>
    </submittedName>
</protein>
<keyword evidence="2" id="KW-1185">Reference proteome</keyword>
<dbReference type="Proteomes" id="UP001056120">
    <property type="component" value="Linkage Group LG22"/>
</dbReference>